<evidence type="ECO:0000313" key="9">
    <source>
        <dbReference type="Proteomes" id="UP001219518"/>
    </source>
</evidence>
<dbReference type="InterPro" id="IPR043128">
    <property type="entry name" value="Rev_trsase/Diguanyl_cyclase"/>
</dbReference>
<dbReference type="PANTHER" id="PTHR37984:SF5">
    <property type="entry name" value="PROTEIN NYNRIN-LIKE"/>
    <property type="match status" value="1"/>
</dbReference>
<evidence type="ECO:0000256" key="6">
    <source>
        <dbReference type="SAM" id="Phobius"/>
    </source>
</evidence>
<keyword evidence="5" id="KW-0378">Hydrolase</keyword>
<dbReference type="EMBL" id="JAHWGI010001411">
    <property type="protein sequence ID" value="KAK3930466.1"/>
    <property type="molecule type" value="Genomic_DNA"/>
</dbReference>
<protein>
    <recommendedName>
        <fullName evidence="7">Peptidase A2 domain-containing protein</fullName>
    </recommendedName>
</protein>
<dbReference type="InterPro" id="IPR018061">
    <property type="entry name" value="Retropepsins"/>
</dbReference>
<dbReference type="GO" id="GO:0004190">
    <property type="term" value="F:aspartic-type endopeptidase activity"/>
    <property type="evidence" value="ECO:0007669"/>
    <property type="project" value="InterPro"/>
</dbReference>
<dbReference type="GO" id="GO:0006508">
    <property type="term" value="P:proteolysis"/>
    <property type="evidence" value="ECO:0007669"/>
    <property type="project" value="InterPro"/>
</dbReference>
<feature type="domain" description="Peptidase A2" evidence="7">
    <location>
        <begin position="59"/>
        <end position="138"/>
    </location>
</feature>
<dbReference type="InterPro" id="IPR001995">
    <property type="entry name" value="Peptidase_A2_cat"/>
</dbReference>
<dbReference type="SUPFAM" id="SSF56672">
    <property type="entry name" value="DNA/RNA polymerases"/>
    <property type="match status" value="1"/>
</dbReference>
<dbReference type="InterPro" id="IPR050951">
    <property type="entry name" value="Retrovirus_Pol_polyprotein"/>
</dbReference>
<organism evidence="8 9">
    <name type="scientific">Frankliniella fusca</name>
    <dbReference type="NCBI Taxonomy" id="407009"/>
    <lineage>
        <taxon>Eukaryota</taxon>
        <taxon>Metazoa</taxon>
        <taxon>Ecdysozoa</taxon>
        <taxon>Arthropoda</taxon>
        <taxon>Hexapoda</taxon>
        <taxon>Insecta</taxon>
        <taxon>Pterygota</taxon>
        <taxon>Neoptera</taxon>
        <taxon>Paraneoptera</taxon>
        <taxon>Thysanoptera</taxon>
        <taxon>Terebrantia</taxon>
        <taxon>Thripoidea</taxon>
        <taxon>Thripidae</taxon>
        <taxon>Frankliniella</taxon>
    </lineage>
</organism>
<dbReference type="Proteomes" id="UP001219518">
    <property type="component" value="Unassembled WGS sequence"/>
</dbReference>
<evidence type="ECO:0000256" key="1">
    <source>
        <dbReference type="ARBA" id="ARBA00022679"/>
    </source>
</evidence>
<dbReference type="CDD" id="cd01647">
    <property type="entry name" value="RT_LTR"/>
    <property type="match status" value="1"/>
</dbReference>
<accession>A0AAE1I1K7</accession>
<keyword evidence="6" id="KW-1133">Transmembrane helix</keyword>
<reference evidence="8" key="2">
    <citation type="journal article" date="2023" name="BMC Genomics">
        <title>Pest status, molecular evolution, and epigenetic factors derived from the genome assembly of Frankliniella fusca, a thysanopteran phytovirus vector.</title>
        <authorList>
            <person name="Catto M.A."/>
            <person name="Labadie P.E."/>
            <person name="Jacobson A.L."/>
            <person name="Kennedy G.G."/>
            <person name="Srinivasan R."/>
            <person name="Hunt B.G."/>
        </authorList>
    </citation>
    <scope>NUCLEOTIDE SEQUENCE</scope>
    <source>
        <strain evidence="8">PL_HMW_Pooled</strain>
    </source>
</reference>
<comment type="caution">
    <text evidence="8">The sequence shown here is derived from an EMBL/GenBank/DDBJ whole genome shotgun (WGS) entry which is preliminary data.</text>
</comment>
<keyword evidence="3" id="KW-0540">Nuclease</keyword>
<keyword evidence="6" id="KW-0472">Membrane</keyword>
<keyword evidence="1" id="KW-0808">Transferase</keyword>
<evidence type="ECO:0000256" key="3">
    <source>
        <dbReference type="ARBA" id="ARBA00022722"/>
    </source>
</evidence>
<keyword evidence="9" id="KW-1185">Reference proteome</keyword>
<dbReference type="InterPro" id="IPR021109">
    <property type="entry name" value="Peptidase_aspartic_dom_sf"/>
</dbReference>
<evidence type="ECO:0000259" key="7">
    <source>
        <dbReference type="PROSITE" id="PS50175"/>
    </source>
</evidence>
<dbReference type="GO" id="GO:0004519">
    <property type="term" value="F:endonuclease activity"/>
    <property type="evidence" value="ECO:0007669"/>
    <property type="project" value="UniProtKB-KW"/>
</dbReference>
<dbReference type="PANTHER" id="PTHR37984">
    <property type="entry name" value="PROTEIN CBG26694"/>
    <property type="match status" value="1"/>
</dbReference>
<dbReference type="Gene3D" id="2.40.70.10">
    <property type="entry name" value="Acid Proteases"/>
    <property type="match status" value="1"/>
</dbReference>
<sequence>MDPSLLVKGALFLILVLLMLGVWIKLKLSKLTKVHVISIGSVKTSPPLLLTLVIESLSIQFEVDTGAGVTVMPIKSFKTLFPDLQLKPSVVQLSALSGEITNTGQILVNVKFRNVLHKLTMITCDHNSDFNPLLGRDWLDVILPQWRSIVNSPIQLNPVSSIVDPPSLDELKKLFPRPFNSEADTVIEGFTAKLVLKSNACPIFARAYPLPYGLEEPVSKVLDKMEADGKAVRVRLAEWASPALAVPKKDGGIRYVADFKRTINPQLRVDFYPLPAPEQVFATLANGNFFTSLDLTDAYTQLQLDADSQELCVINTHKGLYKLTRLIYGVSSAAAIFQSTMDKILNGIAGVICYLDNILIKAFIPKFKPGDRVYVKFPHQPTLDGFIVAPSGVSRFQVNIEGVIKDIHANNLAKIP</sequence>
<gene>
    <name evidence="8" type="ORF">KUF71_005200</name>
</gene>
<dbReference type="AlphaFoldDB" id="A0AAE1I1K7"/>
<evidence type="ECO:0000256" key="5">
    <source>
        <dbReference type="ARBA" id="ARBA00022801"/>
    </source>
</evidence>
<keyword evidence="4" id="KW-0255">Endonuclease</keyword>
<dbReference type="GO" id="GO:0016779">
    <property type="term" value="F:nucleotidyltransferase activity"/>
    <property type="evidence" value="ECO:0007669"/>
    <property type="project" value="UniProtKB-KW"/>
</dbReference>
<dbReference type="Gene3D" id="3.10.10.10">
    <property type="entry name" value="HIV Type 1 Reverse Transcriptase, subunit A, domain 1"/>
    <property type="match status" value="1"/>
</dbReference>
<reference evidence="8" key="1">
    <citation type="submission" date="2021-07" db="EMBL/GenBank/DDBJ databases">
        <authorList>
            <person name="Catto M.A."/>
            <person name="Jacobson A."/>
            <person name="Kennedy G."/>
            <person name="Labadie P."/>
            <person name="Hunt B.G."/>
            <person name="Srinivasan R."/>
        </authorList>
    </citation>
    <scope>NUCLEOTIDE SEQUENCE</scope>
    <source>
        <strain evidence="8">PL_HMW_Pooled</strain>
        <tissue evidence="8">Head</tissue>
    </source>
</reference>
<dbReference type="InterPro" id="IPR043502">
    <property type="entry name" value="DNA/RNA_pol_sf"/>
</dbReference>
<dbReference type="PROSITE" id="PS50175">
    <property type="entry name" value="ASP_PROT_RETROV"/>
    <property type="match status" value="1"/>
</dbReference>
<keyword evidence="2" id="KW-0548">Nucleotidyltransferase</keyword>
<evidence type="ECO:0000256" key="2">
    <source>
        <dbReference type="ARBA" id="ARBA00022695"/>
    </source>
</evidence>
<dbReference type="InterPro" id="IPR000477">
    <property type="entry name" value="RT_dom"/>
</dbReference>
<evidence type="ECO:0000256" key="4">
    <source>
        <dbReference type="ARBA" id="ARBA00022759"/>
    </source>
</evidence>
<dbReference type="Pfam" id="PF00077">
    <property type="entry name" value="RVP"/>
    <property type="match status" value="1"/>
</dbReference>
<proteinExistence type="predicted"/>
<dbReference type="SUPFAM" id="SSF50630">
    <property type="entry name" value="Acid proteases"/>
    <property type="match status" value="1"/>
</dbReference>
<evidence type="ECO:0000313" key="8">
    <source>
        <dbReference type="EMBL" id="KAK3930466.1"/>
    </source>
</evidence>
<dbReference type="Gene3D" id="3.30.70.270">
    <property type="match status" value="1"/>
</dbReference>
<name>A0AAE1I1K7_9NEOP</name>
<keyword evidence="6" id="KW-0812">Transmembrane</keyword>
<dbReference type="Pfam" id="PF00078">
    <property type="entry name" value="RVT_1"/>
    <property type="match status" value="1"/>
</dbReference>
<dbReference type="GO" id="GO:0071897">
    <property type="term" value="P:DNA biosynthetic process"/>
    <property type="evidence" value="ECO:0007669"/>
    <property type="project" value="UniProtKB-ARBA"/>
</dbReference>
<feature type="transmembrane region" description="Helical" evidence="6">
    <location>
        <begin position="6"/>
        <end position="24"/>
    </location>
</feature>